<keyword evidence="2 9" id="KW-0812">Transmembrane</keyword>
<comment type="caution">
    <text evidence="11">The sequence shown here is derived from an EMBL/GenBank/DDBJ whole genome shotgun (WGS) entry which is preliminary data.</text>
</comment>
<feature type="transmembrane region" description="Helical" evidence="9">
    <location>
        <begin position="12"/>
        <end position="37"/>
    </location>
</feature>
<proteinExistence type="predicted"/>
<feature type="region of interest" description="Disordered" evidence="8">
    <location>
        <begin position="287"/>
        <end position="317"/>
    </location>
</feature>
<dbReference type="PRINTS" id="PR00237">
    <property type="entry name" value="GPCRRHODOPSN"/>
</dbReference>
<evidence type="ECO:0000256" key="6">
    <source>
        <dbReference type="ARBA" id="ARBA00023170"/>
    </source>
</evidence>
<dbReference type="AlphaFoldDB" id="A0AAD4R042"/>
<dbReference type="PROSITE" id="PS50262">
    <property type="entry name" value="G_PROTEIN_RECEP_F1_2"/>
    <property type="match status" value="2"/>
</dbReference>
<dbReference type="PANTHER" id="PTHR45695:SF9">
    <property type="entry name" value="LEUCOKININ RECEPTOR"/>
    <property type="match status" value="1"/>
</dbReference>
<feature type="domain" description="G-protein coupled receptors family 1 profile" evidence="10">
    <location>
        <begin position="184"/>
        <end position="246"/>
    </location>
</feature>
<evidence type="ECO:0000313" key="12">
    <source>
        <dbReference type="Proteomes" id="UP001201812"/>
    </source>
</evidence>
<evidence type="ECO:0000313" key="11">
    <source>
        <dbReference type="EMBL" id="KAI1700946.1"/>
    </source>
</evidence>
<protein>
    <submittedName>
        <fullName evidence="11">7 transmembrane receptor (Rhodopsin family) domain-containing protein</fullName>
    </submittedName>
</protein>
<dbReference type="Pfam" id="PF00001">
    <property type="entry name" value="7tm_1"/>
    <property type="match status" value="1"/>
</dbReference>
<sequence>MERGVSVLFSTIFGGILGIVTWVGIVANIFVLVAILGDRKMRNSAMNLLLMNLAVTDLLYLITFTSTWVSVVIYGLHVWFLPWYLCPIIRWLTNVLLDGSVGTYTAICLERYVAIVKPMKAKEVCTKRNMLLAILVIWTVSLIFESPNIFQYKYIPYWVVGANDRTDKTSGLKNSGDAMAVALRARKSVVKMLITCVAVFFICYTPMMAMFLLVAIWNWRMLLSFESVLALQTLVMFVSAFNPFLYTLFSNAFRQRVRDLVPWVFTISIRENIRKITRSTILYPVSSDREKGSSKSSKTSGASSVGPKNSVSPIPIP</sequence>
<dbReference type="GO" id="GO:0005886">
    <property type="term" value="C:plasma membrane"/>
    <property type="evidence" value="ECO:0007669"/>
    <property type="project" value="TreeGrafter"/>
</dbReference>
<evidence type="ECO:0000256" key="4">
    <source>
        <dbReference type="ARBA" id="ARBA00023040"/>
    </source>
</evidence>
<evidence type="ECO:0000256" key="3">
    <source>
        <dbReference type="ARBA" id="ARBA00022989"/>
    </source>
</evidence>
<keyword evidence="3 9" id="KW-1133">Transmembrane helix</keyword>
<reference evidence="11" key="1">
    <citation type="submission" date="2022-01" db="EMBL/GenBank/DDBJ databases">
        <title>Genome Sequence Resource for Two Populations of Ditylenchus destructor, the Migratory Endoparasitic Phytonematode.</title>
        <authorList>
            <person name="Zhang H."/>
            <person name="Lin R."/>
            <person name="Xie B."/>
        </authorList>
    </citation>
    <scope>NUCLEOTIDE SEQUENCE</scope>
    <source>
        <strain evidence="11">BazhouSP</strain>
    </source>
</reference>
<comment type="subcellular location">
    <subcellularLocation>
        <location evidence="1">Membrane</location>
        <topology evidence="1">Multi-pass membrane protein</topology>
    </subcellularLocation>
</comment>
<keyword evidence="6 11" id="KW-0675">Receptor</keyword>
<keyword evidence="7" id="KW-0807">Transducer</keyword>
<dbReference type="EMBL" id="JAKKPZ010000130">
    <property type="protein sequence ID" value="KAI1700946.1"/>
    <property type="molecule type" value="Genomic_DNA"/>
</dbReference>
<feature type="transmembrane region" description="Helical" evidence="9">
    <location>
        <begin position="192"/>
        <end position="216"/>
    </location>
</feature>
<feature type="domain" description="G-protein coupled receptors family 1 profile" evidence="10">
    <location>
        <begin position="27"/>
        <end position="150"/>
    </location>
</feature>
<feature type="compositionally biased region" description="Low complexity" evidence="8">
    <location>
        <begin position="294"/>
        <end position="306"/>
    </location>
</feature>
<accession>A0AAD4R042</accession>
<keyword evidence="5 9" id="KW-0472">Membrane</keyword>
<keyword evidence="12" id="KW-1185">Reference proteome</keyword>
<dbReference type="CDD" id="cd00637">
    <property type="entry name" value="7tm_classA_rhodopsin-like"/>
    <property type="match status" value="1"/>
</dbReference>
<dbReference type="Proteomes" id="UP001201812">
    <property type="component" value="Unassembled WGS sequence"/>
</dbReference>
<dbReference type="InterPro" id="IPR000276">
    <property type="entry name" value="GPCR_Rhodpsn"/>
</dbReference>
<feature type="transmembrane region" description="Helical" evidence="9">
    <location>
        <begin position="130"/>
        <end position="150"/>
    </location>
</feature>
<dbReference type="SUPFAM" id="SSF81321">
    <property type="entry name" value="Family A G protein-coupled receptor-like"/>
    <property type="match status" value="1"/>
</dbReference>
<name>A0AAD4R042_9BILA</name>
<evidence type="ECO:0000256" key="9">
    <source>
        <dbReference type="SAM" id="Phobius"/>
    </source>
</evidence>
<dbReference type="InterPro" id="IPR017452">
    <property type="entry name" value="GPCR_Rhodpsn_7TM"/>
</dbReference>
<evidence type="ECO:0000256" key="8">
    <source>
        <dbReference type="SAM" id="MobiDB-lite"/>
    </source>
</evidence>
<dbReference type="GO" id="GO:0004930">
    <property type="term" value="F:G protein-coupled receptor activity"/>
    <property type="evidence" value="ECO:0007669"/>
    <property type="project" value="UniProtKB-KW"/>
</dbReference>
<dbReference type="PANTHER" id="PTHR45695">
    <property type="entry name" value="LEUCOKININ RECEPTOR-RELATED"/>
    <property type="match status" value="1"/>
</dbReference>
<evidence type="ECO:0000259" key="10">
    <source>
        <dbReference type="PROSITE" id="PS50262"/>
    </source>
</evidence>
<evidence type="ECO:0000256" key="2">
    <source>
        <dbReference type="ARBA" id="ARBA00022692"/>
    </source>
</evidence>
<evidence type="ECO:0000256" key="1">
    <source>
        <dbReference type="ARBA" id="ARBA00004141"/>
    </source>
</evidence>
<feature type="transmembrane region" description="Helical" evidence="9">
    <location>
        <begin position="228"/>
        <end position="249"/>
    </location>
</feature>
<organism evidence="11 12">
    <name type="scientific">Ditylenchus destructor</name>
    <dbReference type="NCBI Taxonomy" id="166010"/>
    <lineage>
        <taxon>Eukaryota</taxon>
        <taxon>Metazoa</taxon>
        <taxon>Ecdysozoa</taxon>
        <taxon>Nematoda</taxon>
        <taxon>Chromadorea</taxon>
        <taxon>Rhabditida</taxon>
        <taxon>Tylenchina</taxon>
        <taxon>Tylenchomorpha</taxon>
        <taxon>Sphaerularioidea</taxon>
        <taxon>Anguinidae</taxon>
        <taxon>Anguininae</taxon>
        <taxon>Ditylenchus</taxon>
    </lineage>
</organism>
<evidence type="ECO:0000256" key="5">
    <source>
        <dbReference type="ARBA" id="ARBA00023136"/>
    </source>
</evidence>
<feature type="compositionally biased region" description="Polar residues" evidence="8">
    <location>
        <begin position="307"/>
        <end position="317"/>
    </location>
</feature>
<keyword evidence="4" id="KW-0297">G-protein coupled receptor</keyword>
<gene>
    <name evidence="11" type="ORF">DdX_16384</name>
</gene>
<feature type="transmembrane region" description="Helical" evidence="9">
    <location>
        <begin position="58"/>
        <end position="82"/>
    </location>
</feature>
<dbReference type="Gene3D" id="1.20.1070.10">
    <property type="entry name" value="Rhodopsin 7-helix transmembrane proteins"/>
    <property type="match status" value="2"/>
</dbReference>
<evidence type="ECO:0000256" key="7">
    <source>
        <dbReference type="ARBA" id="ARBA00023224"/>
    </source>
</evidence>